<dbReference type="Proteomes" id="UP000245962">
    <property type="component" value="Unassembled WGS sequence"/>
</dbReference>
<evidence type="ECO:0000313" key="4">
    <source>
        <dbReference type="Proteomes" id="UP000245962"/>
    </source>
</evidence>
<keyword evidence="2" id="KW-0812">Transmembrane</keyword>
<accession>A0A2U0I591</accession>
<dbReference type="RefSeq" id="WP_116693295.1">
    <property type="nucleotide sequence ID" value="NZ_QEHR01000002.1"/>
</dbReference>
<feature type="coiled-coil region" evidence="1">
    <location>
        <begin position="38"/>
        <end position="65"/>
    </location>
</feature>
<dbReference type="InterPro" id="IPR011990">
    <property type="entry name" value="TPR-like_helical_dom_sf"/>
</dbReference>
<feature type="transmembrane region" description="Helical" evidence="2">
    <location>
        <begin position="70"/>
        <end position="91"/>
    </location>
</feature>
<protein>
    <recommendedName>
        <fullName evidence="5">Tetratricopeptide repeat protein</fullName>
    </recommendedName>
</protein>
<evidence type="ECO:0000256" key="1">
    <source>
        <dbReference type="SAM" id="Coils"/>
    </source>
</evidence>
<evidence type="ECO:0000256" key="2">
    <source>
        <dbReference type="SAM" id="Phobius"/>
    </source>
</evidence>
<organism evidence="3 4">
    <name type="scientific">Marixanthomonas spongiae</name>
    <dbReference type="NCBI Taxonomy" id="2174845"/>
    <lineage>
        <taxon>Bacteria</taxon>
        <taxon>Pseudomonadati</taxon>
        <taxon>Bacteroidota</taxon>
        <taxon>Flavobacteriia</taxon>
        <taxon>Flavobacteriales</taxon>
        <taxon>Flavobacteriaceae</taxon>
        <taxon>Marixanthomonas</taxon>
    </lineage>
</organism>
<dbReference type="Gene3D" id="1.25.40.10">
    <property type="entry name" value="Tetratricopeptide repeat domain"/>
    <property type="match status" value="1"/>
</dbReference>
<evidence type="ECO:0008006" key="5">
    <source>
        <dbReference type="Google" id="ProtNLM"/>
    </source>
</evidence>
<reference evidence="3 4" key="1">
    <citation type="submission" date="2018-04" db="EMBL/GenBank/DDBJ databases">
        <title>Marixanthomonas spongiae HN-E44 sp. nov., isolated from a marine sponge.</title>
        <authorList>
            <person name="Luo L."/>
            <person name="Zhuang L."/>
        </authorList>
    </citation>
    <scope>NUCLEOTIDE SEQUENCE [LARGE SCALE GENOMIC DNA]</scope>
    <source>
        <strain evidence="3 4">HN-E44</strain>
    </source>
</reference>
<keyword evidence="4" id="KW-1185">Reference proteome</keyword>
<keyword evidence="1" id="KW-0175">Coiled coil</keyword>
<dbReference type="EMBL" id="QEHR01000002">
    <property type="protein sequence ID" value="PVW16277.1"/>
    <property type="molecule type" value="Genomic_DNA"/>
</dbReference>
<keyword evidence="2" id="KW-1133">Transmembrane helix</keyword>
<dbReference type="OrthoDB" id="979271at2"/>
<sequence length="237" mass="27093">MDKEALIEAYFSNRISNVEFEQLQQLLKEDAALRERFYNELELKEAIAREEHSDLKNRFRSLEAKQKKRSFWYVYAAAAVVVLIAIGSLLYEEPPTTQTLYADYFEPYPNVVHLSSRSQLAEEDVAAGAFELYETGQYTKAATAFKALYQATSKDYLVFYQGVSLLASNQTHEGIEVLESYPWEVTQSDFAAPANWYLGLAYIKLENLAQATHYLNKVTQAKSPLSQTARNLLEQLD</sequence>
<gene>
    <name evidence="3" type="ORF">DDV96_03135</name>
</gene>
<dbReference type="AlphaFoldDB" id="A0A2U0I591"/>
<keyword evidence="2" id="KW-0472">Membrane</keyword>
<name>A0A2U0I591_9FLAO</name>
<evidence type="ECO:0000313" key="3">
    <source>
        <dbReference type="EMBL" id="PVW16277.1"/>
    </source>
</evidence>
<comment type="caution">
    <text evidence="3">The sequence shown here is derived from an EMBL/GenBank/DDBJ whole genome shotgun (WGS) entry which is preliminary data.</text>
</comment>
<proteinExistence type="predicted"/>
<dbReference type="SUPFAM" id="SSF48452">
    <property type="entry name" value="TPR-like"/>
    <property type="match status" value="1"/>
</dbReference>